<feature type="compositionally biased region" description="Gly residues" evidence="3">
    <location>
        <begin position="479"/>
        <end position="491"/>
    </location>
</feature>
<dbReference type="AlphaFoldDB" id="A0A1Q3FV86"/>
<protein>
    <recommendedName>
        <fullName evidence="2">glycogenin glucosyltransferase</fullName>
        <ecNumber evidence="2">2.4.1.186</ecNumber>
    </recommendedName>
</protein>
<organism evidence="4">
    <name type="scientific">Culex tarsalis</name>
    <name type="common">Encephalitis mosquito</name>
    <dbReference type="NCBI Taxonomy" id="7177"/>
    <lineage>
        <taxon>Eukaryota</taxon>
        <taxon>Metazoa</taxon>
        <taxon>Ecdysozoa</taxon>
        <taxon>Arthropoda</taxon>
        <taxon>Hexapoda</taxon>
        <taxon>Insecta</taxon>
        <taxon>Pterygota</taxon>
        <taxon>Neoptera</taxon>
        <taxon>Endopterygota</taxon>
        <taxon>Diptera</taxon>
        <taxon>Nematocera</taxon>
        <taxon>Culicoidea</taxon>
        <taxon>Culicidae</taxon>
        <taxon>Culicinae</taxon>
        <taxon>Culicini</taxon>
        <taxon>Culex</taxon>
        <taxon>Culex</taxon>
    </lineage>
</organism>
<name>A0A1Q3FV86_CULTA</name>
<dbReference type="SUPFAM" id="SSF53448">
    <property type="entry name" value="Nucleotide-diphospho-sugar transferases"/>
    <property type="match status" value="1"/>
</dbReference>
<comment type="similarity">
    <text evidence="1">Belongs to the glycosyltransferase 8 family. Glycogenin subfamily.</text>
</comment>
<feature type="compositionally biased region" description="Low complexity" evidence="3">
    <location>
        <begin position="492"/>
        <end position="515"/>
    </location>
</feature>
<evidence type="ECO:0000313" key="4">
    <source>
        <dbReference type="EMBL" id="JAV31530.1"/>
    </source>
</evidence>
<dbReference type="Gene3D" id="3.90.550.10">
    <property type="entry name" value="Spore Coat Polysaccharide Biosynthesis Protein SpsA, Chain A"/>
    <property type="match status" value="1"/>
</dbReference>
<feature type="compositionally biased region" description="Basic and acidic residues" evidence="3">
    <location>
        <begin position="533"/>
        <end position="548"/>
    </location>
</feature>
<dbReference type="FunFam" id="3.90.550.10:FF:000085">
    <property type="entry name" value="Glycogenin, isoform B"/>
    <property type="match status" value="1"/>
</dbReference>
<feature type="region of interest" description="Disordered" evidence="3">
    <location>
        <begin position="581"/>
        <end position="656"/>
    </location>
</feature>
<feature type="compositionally biased region" description="Low complexity" evidence="3">
    <location>
        <begin position="376"/>
        <end position="386"/>
    </location>
</feature>
<dbReference type="GO" id="GO:0005978">
    <property type="term" value="P:glycogen biosynthetic process"/>
    <property type="evidence" value="ECO:0007669"/>
    <property type="project" value="UniProtKB-ARBA"/>
</dbReference>
<dbReference type="InterPro" id="IPR029044">
    <property type="entry name" value="Nucleotide-diphossugar_trans"/>
</dbReference>
<dbReference type="InterPro" id="IPR050587">
    <property type="entry name" value="GNT1/Glycosyltrans_8"/>
</dbReference>
<dbReference type="EC" id="2.4.1.186" evidence="2"/>
<feature type="region of interest" description="Disordered" evidence="3">
    <location>
        <begin position="374"/>
        <end position="548"/>
    </location>
</feature>
<dbReference type="CDD" id="cd02537">
    <property type="entry name" value="GT8_Glycogenin"/>
    <property type="match status" value="1"/>
</dbReference>
<sequence length="656" mass="74847">MSKFAWVTLATNDSYSLGALVVAHSLKRVHTAHQLAVLITPGVSESMKNKLRTVFNLVEEVNLLDSKDKSNLALLKRPELGITFTKLHCWRLTQYEKCVFLDADTLVLRNCDELFEREELSAAPDVGWPDCFNSGVYVYRPSLETFSSLMEYAVKHGSFDGGDQGLLNSYFSDWAHKDIAKHLPFVYNTSSVASYSYLPAFKQFGQSTKILHFIGTAKPWLQNFNSETRKVYIPGGYQHLANFLQFWWDIFCEDVHSRLSADMQRVFDPWIKPVPAGGSAYRSVGTDYMAPQGQQHFGDGGGGGGLDANGNYGTQAWHAREEFIPSYETMTEYVDPWEDYLRKQDEERERRALEAQKREEERLYFQYLDNQRNQEHQQWLQQQQQSEHTHHESHQHHDHHHHQANVFQSTEHWVEHVQTRDQQGHWENPPQQQEPPTTSDWQPEHYEVHQHHQPEPQHHEQSQGGTHAGHDESAVSADGGSGGGGGGGGGHEFQQPEQTQQHQESQPQHQQQQQHQEGDGCGLAGALSQLHLGEPKSSEQEAYEEHMRRQCWESGNIDYMGRDSFENIWRRIKQTLDEAAAAAAAKESTPPAPIRAISPGPVRHRRSSKSRSRSTTPKRDMRDRSPTPQPEDNVPVEKKEAPVIRKKSTKTSTTTK</sequence>
<evidence type="ECO:0000256" key="3">
    <source>
        <dbReference type="SAM" id="MobiDB-lite"/>
    </source>
</evidence>
<feature type="compositionally biased region" description="Basic residues" evidence="3">
    <location>
        <begin position="393"/>
        <end position="403"/>
    </location>
</feature>
<keyword evidence="4" id="KW-0808">Transferase</keyword>
<reference evidence="4" key="1">
    <citation type="submission" date="2017-01" db="EMBL/GenBank/DDBJ databases">
        <title>A deep insight into the sialotranscriptome of adult male and female Cluex tarsalis mosquitoes.</title>
        <authorList>
            <person name="Ribeiro J.M."/>
            <person name="Moreira F."/>
            <person name="Bernard K.A."/>
            <person name="Calvo E."/>
        </authorList>
    </citation>
    <scope>NUCLEOTIDE SEQUENCE</scope>
    <source>
        <strain evidence="4">Kern County</strain>
        <tissue evidence="4">Salivary glands</tissue>
    </source>
</reference>
<evidence type="ECO:0000256" key="2">
    <source>
        <dbReference type="ARBA" id="ARBA00038934"/>
    </source>
</evidence>
<dbReference type="EMBL" id="GFDL01003515">
    <property type="protein sequence ID" value="JAV31530.1"/>
    <property type="molecule type" value="Transcribed_RNA"/>
</dbReference>
<feature type="compositionally biased region" description="Basic and acidic residues" evidence="3">
    <location>
        <begin position="442"/>
        <end position="461"/>
    </location>
</feature>
<proteinExistence type="inferred from homology"/>
<dbReference type="GO" id="GO:0008466">
    <property type="term" value="F:glycogenin glucosyltransferase activity"/>
    <property type="evidence" value="ECO:0007669"/>
    <property type="project" value="UniProtKB-EC"/>
</dbReference>
<feature type="compositionally biased region" description="Basic residues" evidence="3">
    <location>
        <begin position="602"/>
        <end position="612"/>
    </location>
</feature>
<dbReference type="InterPro" id="IPR002495">
    <property type="entry name" value="Glyco_trans_8"/>
</dbReference>
<accession>A0A1Q3FV86</accession>
<feature type="compositionally biased region" description="Basic and acidic residues" evidence="3">
    <location>
        <begin position="412"/>
        <end position="424"/>
    </location>
</feature>
<dbReference type="Pfam" id="PF01501">
    <property type="entry name" value="Glyco_transf_8"/>
    <property type="match status" value="1"/>
</dbReference>
<evidence type="ECO:0000256" key="1">
    <source>
        <dbReference type="ARBA" id="ARBA00038162"/>
    </source>
</evidence>
<dbReference type="PANTHER" id="PTHR11183">
    <property type="entry name" value="GLYCOGENIN SUBFAMILY MEMBER"/>
    <property type="match status" value="1"/>
</dbReference>